<reference evidence="1 2" key="1">
    <citation type="journal article" date="2018" name="Front. Microbiol.">
        <title>Description and Comparative Genomics of Macrococcus caseolyticus subsp. hominis subsp. nov., Macrococcus goetzii sp. nov., Macrococcus epidermidis sp. nov., and Macrococcus bohemicus sp. nov., Novel Macrococci From Human Clinical Material With Virulence Potential and Suspected Uptake of Foreign DNA by Natural Transformation.</title>
        <authorList>
            <person name="Maslanova I."/>
            <person name="Wertheimer Z."/>
            <person name="Sedlacek I."/>
            <person name="Svec P."/>
            <person name="Indrakova A."/>
            <person name="Kovarovic V."/>
            <person name="Schumann P."/>
            <person name="Sproer C."/>
            <person name="Kralova S."/>
            <person name="Sedo O."/>
            <person name="Kristofova L."/>
            <person name="Vrbovska V."/>
            <person name="Fuzik T."/>
            <person name="Petras P."/>
            <person name="Zdrahal Z."/>
            <person name="Ruzickova V."/>
            <person name="Doskar J."/>
            <person name="Pantucek R."/>
        </authorList>
    </citation>
    <scope>NUCLEOTIDE SEQUENCE [LARGE SCALE GENOMIC DNA]</scope>
    <source>
        <strain evidence="1 2">01/688</strain>
    </source>
</reference>
<dbReference type="Gene3D" id="1.10.287.1080">
    <property type="entry name" value="MazG-like"/>
    <property type="match status" value="1"/>
</dbReference>
<dbReference type="CDD" id="cd11543">
    <property type="entry name" value="NTP-PPase_u6"/>
    <property type="match status" value="1"/>
</dbReference>
<keyword evidence="2" id="KW-1185">Reference proteome</keyword>
<dbReference type="EMBL" id="PZJH01000004">
    <property type="protein sequence ID" value="RAK44461.1"/>
    <property type="molecule type" value="Genomic_DNA"/>
</dbReference>
<accession>A0A327ZQ71</accession>
<comment type="caution">
    <text evidence="1">The sequence shown here is derived from an EMBL/GenBank/DDBJ whole genome shotgun (WGS) entry which is preliminary data.</text>
</comment>
<evidence type="ECO:0000313" key="2">
    <source>
        <dbReference type="Proteomes" id="UP000249808"/>
    </source>
</evidence>
<proteinExistence type="predicted"/>
<protein>
    <submittedName>
        <fullName evidence="1">MazG-like protein</fullName>
    </submittedName>
</protein>
<dbReference type="Proteomes" id="UP000249808">
    <property type="component" value="Unassembled WGS sequence"/>
</dbReference>
<dbReference type="AlphaFoldDB" id="A0A327ZQ71"/>
<gene>
    <name evidence="1" type="ORF">BHU61_08895</name>
</gene>
<name>A0A327ZQ71_9STAP</name>
<organism evidence="1 2">
    <name type="scientific">Macrococcus epidermidis</name>
    <dbReference type="NCBI Taxonomy" id="1902580"/>
    <lineage>
        <taxon>Bacteria</taxon>
        <taxon>Bacillati</taxon>
        <taxon>Bacillota</taxon>
        <taxon>Bacilli</taxon>
        <taxon>Bacillales</taxon>
        <taxon>Staphylococcaceae</taxon>
        <taxon>Macrococcus</taxon>
    </lineage>
</organism>
<evidence type="ECO:0000313" key="1">
    <source>
        <dbReference type="EMBL" id="RAK44461.1"/>
    </source>
</evidence>
<sequence>MNNSFEAIIEQSIKIRKQYHALEVSHHQSEWSLEEDALAFLTDAALVGRLVMDKEKRWPKPNSEGELGYKIAESIWWLINIAERSDIDIAKVLPEVLNKLEQNTK</sequence>
<dbReference type="RefSeq" id="WP_111716568.1">
    <property type="nucleotide sequence ID" value="NZ_CP073819.1"/>
</dbReference>